<name>A0A0E9PL22_ANGAN</name>
<feature type="region of interest" description="Disordered" evidence="1">
    <location>
        <begin position="33"/>
        <end position="53"/>
    </location>
</feature>
<accession>A0A0E9PL22</accession>
<protein>
    <submittedName>
        <fullName evidence="2">Uncharacterized protein</fullName>
    </submittedName>
</protein>
<organism evidence="2">
    <name type="scientific">Anguilla anguilla</name>
    <name type="common">European freshwater eel</name>
    <name type="synonym">Muraena anguilla</name>
    <dbReference type="NCBI Taxonomy" id="7936"/>
    <lineage>
        <taxon>Eukaryota</taxon>
        <taxon>Metazoa</taxon>
        <taxon>Chordata</taxon>
        <taxon>Craniata</taxon>
        <taxon>Vertebrata</taxon>
        <taxon>Euteleostomi</taxon>
        <taxon>Actinopterygii</taxon>
        <taxon>Neopterygii</taxon>
        <taxon>Teleostei</taxon>
        <taxon>Anguilliformes</taxon>
        <taxon>Anguillidae</taxon>
        <taxon>Anguilla</taxon>
    </lineage>
</organism>
<evidence type="ECO:0000313" key="2">
    <source>
        <dbReference type="EMBL" id="JAH05316.1"/>
    </source>
</evidence>
<reference evidence="2" key="1">
    <citation type="submission" date="2014-11" db="EMBL/GenBank/DDBJ databases">
        <authorList>
            <person name="Amaro Gonzalez C."/>
        </authorList>
    </citation>
    <scope>NUCLEOTIDE SEQUENCE</scope>
</reference>
<reference evidence="2" key="2">
    <citation type="journal article" date="2015" name="Fish Shellfish Immunol.">
        <title>Early steps in the European eel (Anguilla anguilla)-Vibrio vulnificus interaction in the gills: Role of the RtxA13 toxin.</title>
        <authorList>
            <person name="Callol A."/>
            <person name="Pajuelo D."/>
            <person name="Ebbesson L."/>
            <person name="Teles M."/>
            <person name="MacKenzie S."/>
            <person name="Amaro C."/>
        </authorList>
    </citation>
    <scope>NUCLEOTIDE SEQUENCE</scope>
</reference>
<dbReference type="EMBL" id="GBXM01103261">
    <property type="protein sequence ID" value="JAH05316.1"/>
    <property type="molecule type" value="Transcribed_RNA"/>
</dbReference>
<dbReference type="AlphaFoldDB" id="A0A0E9PL22"/>
<evidence type="ECO:0000256" key="1">
    <source>
        <dbReference type="SAM" id="MobiDB-lite"/>
    </source>
</evidence>
<proteinExistence type="predicted"/>
<sequence length="53" mass="5989">MVYTSSVRRSVHNATMTVQFCWRLQCTRGSPPREIEKAEVQSNTALRIPTPPG</sequence>